<comment type="subcellular location">
    <subcellularLocation>
        <location evidence="1">Secreted</location>
    </subcellularLocation>
</comment>
<feature type="compositionally biased region" description="Basic residues" evidence="3">
    <location>
        <begin position="124"/>
        <end position="134"/>
    </location>
</feature>
<sequence>MGFLYLLFAFVPLLHGQTAGQQLCPNKTWDPIQDKMWNRCIYYCQEDPTSPWEKGYFYNFTTCFYTPQKNGTCYDGLCYGELPPGVIVPSSTSPTKGVEIKARQQARPPLSPQLPPQLPQYRLIRNKKEKKKPSKGNTSKTNEPKLMEW</sequence>
<evidence type="ECO:0000256" key="4">
    <source>
        <dbReference type="SAM" id="SignalP"/>
    </source>
</evidence>
<evidence type="ECO:0000256" key="3">
    <source>
        <dbReference type="SAM" id="MobiDB-lite"/>
    </source>
</evidence>
<feature type="compositionally biased region" description="Pro residues" evidence="3">
    <location>
        <begin position="109"/>
        <end position="118"/>
    </location>
</feature>
<feature type="chain" id="PRO_5026117013" evidence="4">
    <location>
        <begin position="17"/>
        <end position="149"/>
    </location>
</feature>
<keyword evidence="4" id="KW-0732">Signal</keyword>
<evidence type="ECO:0000313" key="5">
    <source>
        <dbReference type="EMBL" id="NIE46262.1"/>
    </source>
</evidence>
<dbReference type="Pfam" id="PF07771">
    <property type="entry name" value="TSGP1"/>
    <property type="match status" value="1"/>
</dbReference>
<reference evidence="5" key="1">
    <citation type="submission" date="2020-03" db="EMBL/GenBank/DDBJ databases">
        <title>A transcriptome and proteome of the tick Rhipicephalus microplus shaped by the genetic composition of its hosts and developmental stage.</title>
        <authorList>
            <person name="Garcia G.R."/>
            <person name="Ribeiro J.M.C."/>
            <person name="Maruyama S.R."/>
            <person name="Gardinasse L.G."/>
            <person name="Nelson K."/>
            <person name="Ferreira B.R."/>
            <person name="Andrade T.G."/>
            <person name="Santos I.K.F.M."/>
        </authorList>
    </citation>
    <scope>NUCLEOTIDE SEQUENCE</scope>
    <source>
        <strain evidence="5">NSGR</strain>
        <tissue evidence="5">Salivary glands</tissue>
    </source>
</reference>
<name>A0A6G5A5I0_RHIMP</name>
<dbReference type="InterPro" id="IPR011694">
    <property type="entry name" value="Ixonnexin-like"/>
</dbReference>
<dbReference type="EMBL" id="GIKN01003989">
    <property type="protein sequence ID" value="NIE46262.1"/>
    <property type="molecule type" value="Transcribed_RNA"/>
</dbReference>
<evidence type="ECO:0000256" key="1">
    <source>
        <dbReference type="ARBA" id="ARBA00004613"/>
    </source>
</evidence>
<evidence type="ECO:0000256" key="2">
    <source>
        <dbReference type="ARBA" id="ARBA00022525"/>
    </source>
</evidence>
<dbReference type="AlphaFoldDB" id="A0A6G5A5I0"/>
<feature type="region of interest" description="Disordered" evidence="3">
    <location>
        <begin position="90"/>
        <end position="149"/>
    </location>
</feature>
<protein>
    <submittedName>
        <fullName evidence="5">Putative salivary secreted basic tail protein</fullName>
    </submittedName>
</protein>
<accession>A0A6G5A5I0</accession>
<proteinExistence type="predicted"/>
<feature type="signal peptide" evidence="4">
    <location>
        <begin position="1"/>
        <end position="16"/>
    </location>
</feature>
<keyword evidence="2" id="KW-0964">Secreted</keyword>
<organism evidence="5">
    <name type="scientific">Rhipicephalus microplus</name>
    <name type="common">Cattle tick</name>
    <name type="synonym">Boophilus microplus</name>
    <dbReference type="NCBI Taxonomy" id="6941"/>
    <lineage>
        <taxon>Eukaryota</taxon>
        <taxon>Metazoa</taxon>
        <taxon>Ecdysozoa</taxon>
        <taxon>Arthropoda</taxon>
        <taxon>Chelicerata</taxon>
        <taxon>Arachnida</taxon>
        <taxon>Acari</taxon>
        <taxon>Parasitiformes</taxon>
        <taxon>Ixodida</taxon>
        <taxon>Ixodoidea</taxon>
        <taxon>Ixodidae</taxon>
        <taxon>Rhipicephalinae</taxon>
        <taxon>Rhipicephalus</taxon>
        <taxon>Boophilus</taxon>
    </lineage>
</organism>
<dbReference type="GO" id="GO:0005576">
    <property type="term" value="C:extracellular region"/>
    <property type="evidence" value="ECO:0007669"/>
    <property type="project" value="UniProtKB-SubCell"/>
</dbReference>